<accession>A0A3Q2QSB7</accession>
<dbReference type="Proteomes" id="UP000265000">
    <property type="component" value="Unplaced"/>
</dbReference>
<keyword evidence="2" id="KW-1185">Reference proteome</keyword>
<dbReference type="AlphaFoldDB" id="A0A3Q2QSB7"/>
<reference evidence="1" key="1">
    <citation type="submission" date="2025-08" db="UniProtKB">
        <authorList>
            <consortium name="Ensembl"/>
        </authorList>
    </citation>
    <scope>IDENTIFICATION</scope>
</reference>
<dbReference type="Ensembl" id="ENSFHET00000022659.1">
    <property type="protein sequence ID" value="ENSFHEP00000030798.1"/>
    <property type="gene ID" value="ENSFHEG00000016328.1"/>
</dbReference>
<proteinExistence type="predicted"/>
<protein>
    <submittedName>
        <fullName evidence="1">Uncharacterized protein</fullName>
    </submittedName>
</protein>
<name>A0A3Q2QSB7_FUNHE</name>
<reference evidence="1" key="2">
    <citation type="submission" date="2025-09" db="UniProtKB">
        <authorList>
            <consortium name="Ensembl"/>
        </authorList>
    </citation>
    <scope>IDENTIFICATION</scope>
</reference>
<organism evidence="1 2">
    <name type="scientific">Fundulus heteroclitus</name>
    <name type="common">Killifish</name>
    <name type="synonym">Mummichog</name>
    <dbReference type="NCBI Taxonomy" id="8078"/>
    <lineage>
        <taxon>Eukaryota</taxon>
        <taxon>Metazoa</taxon>
        <taxon>Chordata</taxon>
        <taxon>Craniata</taxon>
        <taxon>Vertebrata</taxon>
        <taxon>Euteleostomi</taxon>
        <taxon>Actinopterygii</taxon>
        <taxon>Neopterygii</taxon>
        <taxon>Teleostei</taxon>
        <taxon>Neoteleostei</taxon>
        <taxon>Acanthomorphata</taxon>
        <taxon>Ovalentaria</taxon>
        <taxon>Atherinomorphae</taxon>
        <taxon>Cyprinodontiformes</taxon>
        <taxon>Fundulidae</taxon>
        <taxon>Fundulus</taxon>
    </lineage>
</organism>
<sequence length="70" mass="7514">MRCLSLPAVRLTFSCTLSPPSGVIEACSTTKKCWCCLVLLGVPPPSWVGSPYRTTGLLKPPAVLIRGINR</sequence>
<evidence type="ECO:0000313" key="1">
    <source>
        <dbReference type="Ensembl" id="ENSFHEP00000030798.1"/>
    </source>
</evidence>
<evidence type="ECO:0000313" key="2">
    <source>
        <dbReference type="Proteomes" id="UP000265000"/>
    </source>
</evidence>